<protein>
    <recommendedName>
        <fullName evidence="4">Protein EARLY RESPONSIVE TO DEHYDRATION 15</fullName>
    </recommendedName>
</protein>
<keyword evidence="3" id="KW-1185">Reference proteome</keyword>
<evidence type="ECO:0000256" key="1">
    <source>
        <dbReference type="SAM" id="MobiDB-lite"/>
    </source>
</evidence>
<dbReference type="InterPro" id="IPR040414">
    <property type="entry name" value="CID1/CID2"/>
</dbReference>
<organism evidence="2 3">
    <name type="scientific">Nepenthes gracilis</name>
    <name type="common">Slender pitcher plant</name>
    <dbReference type="NCBI Taxonomy" id="150966"/>
    <lineage>
        <taxon>Eukaryota</taxon>
        <taxon>Viridiplantae</taxon>
        <taxon>Streptophyta</taxon>
        <taxon>Embryophyta</taxon>
        <taxon>Tracheophyta</taxon>
        <taxon>Spermatophyta</taxon>
        <taxon>Magnoliopsida</taxon>
        <taxon>eudicotyledons</taxon>
        <taxon>Gunneridae</taxon>
        <taxon>Pentapetalae</taxon>
        <taxon>Caryophyllales</taxon>
        <taxon>Nepenthaceae</taxon>
        <taxon>Nepenthes</taxon>
    </lineage>
</organism>
<dbReference type="PANTHER" id="PTHR33790">
    <property type="entry name" value="OS05G0344200 PROTEIN"/>
    <property type="match status" value="1"/>
</dbReference>
<evidence type="ECO:0008006" key="4">
    <source>
        <dbReference type="Google" id="ProtNLM"/>
    </source>
</evidence>
<gene>
    <name evidence="2" type="ORF">Nepgr_009982</name>
</gene>
<dbReference type="PANTHER" id="PTHR33790:SF10">
    <property type="entry name" value="PROTEIN EARLY RESPONSIVE TO DEHYDRATION 15"/>
    <property type="match status" value="1"/>
</dbReference>
<feature type="region of interest" description="Disordered" evidence="1">
    <location>
        <begin position="151"/>
        <end position="189"/>
    </location>
</feature>
<proteinExistence type="predicted"/>
<reference evidence="2" key="1">
    <citation type="submission" date="2023-05" db="EMBL/GenBank/DDBJ databases">
        <title>Nepenthes gracilis genome sequencing.</title>
        <authorList>
            <person name="Fukushima K."/>
        </authorList>
    </citation>
    <scope>NUCLEOTIDE SEQUENCE</scope>
    <source>
        <strain evidence="2">SING2019-196</strain>
    </source>
</reference>
<name>A0AAD3XKM8_NEPGR</name>
<sequence length="189" mass="21362">MHAICIRVFGPKETRYFSSPPALLRFKLPGIAQANLLVYMMRMALVSRGSSRLNPDAPLFIPAALRRVEDFSPAWWELINTSMWFRDYWLSQHQEEADIFHGNDEDNLDDVDIADLLPSDVDIVDLLPDDIYLGVEDDVLNMESQLEEFIPSQGNRESSILPKTGSEQAMEPANYQEKPTGFASSEAAP</sequence>
<evidence type="ECO:0000313" key="3">
    <source>
        <dbReference type="Proteomes" id="UP001279734"/>
    </source>
</evidence>
<evidence type="ECO:0000313" key="2">
    <source>
        <dbReference type="EMBL" id="GMH08142.1"/>
    </source>
</evidence>
<accession>A0AAD3XKM8</accession>
<dbReference type="Proteomes" id="UP001279734">
    <property type="component" value="Unassembled WGS sequence"/>
</dbReference>
<comment type="caution">
    <text evidence="2">The sequence shown here is derived from an EMBL/GenBank/DDBJ whole genome shotgun (WGS) entry which is preliminary data.</text>
</comment>
<dbReference type="AlphaFoldDB" id="A0AAD3XKM8"/>
<dbReference type="EMBL" id="BSYO01000008">
    <property type="protein sequence ID" value="GMH08142.1"/>
    <property type="molecule type" value="Genomic_DNA"/>
</dbReference>